<evidence type="ECO:0000256" key="3">
    <source>
        <dbReference type="ARBA" id="ARBA00023082"/>
    </source>
</evidence>
<dbReference type="InterPro" id="IPR014284">
    <property type="entry name" value="RNA_pol_sigma-70_dom"/>
</dbReference>
<dbReference type="InterPro" id="IPR013324">
    <property type="entry name" value="RNA_pol_sigma_r3/r4-like"/>
</dbReference>
<accession>A0A6J7I4Z7</accession>
<dbReference type="Gene3D" id="1.10.10.10">
    <property type="entry name" value="Winged helix-like DNA-binding domain superfamily/Winged helix DNA-binding domain"/>
    <property type="match status" value="1"/>
</dbReference>
<reference evidence="9" key="1">
    <citation type="submission" date="2020-05" db="EMBL/GenBank/DDBJ databases">
        <authorList>
            <person name="Chiriac C."/>
            <person name="Salcher M."/>
            <person name="Ghai R."/>
            <person name="Kavagutti S V."/>
        </authorList>
    </citation>
    <scope>NUCLEOTIDE SEQUENCE</scope>
</reference>
<dbReference type="PANTHER" id="PTHR43133:SF66">
    <property type="entry name" value="ECF RNA POLYMERASE SIGMA FACTOR SIGK"/>
    <property type="match status" value="1"/>
</dbReference>
<dbReference type="GO" id="GO:0006352">
    <property type="term" value="P:DNA-templated transcription initiation"/>
    <property type="evidence" value="ECO:0007669"/>
    <property type="project" value="InterPro"/>
</dbReference>
<evidence type="ECO:0000256" key="2">
    <source>
        <dbReference type="ARBA" id="ARBA00023015"/>
    </source>
</evidence>
<evidence type="ECO:0000313" key="8">
    <source>
        <dbReference type="EMBL" id="CAB4820293.1"/>
    </source>
</evidence>
<dbReference type="SUPFAM" id="SSF88659">
    <property type="entry name" value="Sigma3 and sigma4 domains of RNA polymerase sigma factors"/>
    <property type="match status" value="1"/>
</dbReference>
<evidence type="ECO:0000256" key="4">
    <source>
        <dbReference type="ARBA" id="ARBA00023163"/>
    </source>
</evidence>
<dbReference type="Pfam" id="PF04542">
    <property type="entry name" value="Sigma70_r2"/>
    <property type="match status" value="1"/>
</dbReference>
<evidence type="ECO:0000256" key="1">
    <source>
        <dbReference type="ARBA" id="ARBA00010641"/>
    </source>
</evidence>
<evidence type="ECO:0000259" key="6">
    <source>
        <dbReference type="Pfam" id="PF04542"/>
    </source>
</evidence>
<dbReference type="EMBL" id="CAFBMH010000112">
    <property type="protein sequence ID" value="CAB4925779.1"/>
    <property type="molecule type" value="Genomic_DNA"/>
</dbReference>
<name>A0A6J7I4Z7_9ZZZZ</name>
<dbReference type="InterPro" id="IPR039425">
    <property type="entry name" value="RNA_pol_sigma-70-like"/>
</dbReference>
<dbReference type="Gene3D" id="1.10.1740.10">
    <property type="match status" value="1"/>
</dbReference>
<organism evidence="9">
    <name type="scientific">freshwater metagenome</name>
    <dbReference type="NCBI Taxonomy" id="449393"/>
    <lineage>
        <taxon>unclassified sequences</taxon>
        <taxon>metagenomes</taxon>
        <taxon>ecological metagenomes</taxon>
    </lineage>
</organism>
<dbReference type="GO" id="GO:0016987">
    <property type="term" value="F:sigma factor activity"/>
    <property type="evidence" value="ECO:0007669"/>
    <property type="project" value="UniProtKB-KW"/>
</dbReference>
<dbReference type="InterPro" id="IPR013325">
    <property type="entry name" value="RNA_pol_sigma_r2"/>
</dbReference>
<dbReference type="AlphaFoldDB" id="A0A6J7I4Z7"/>
<feature type="region of interest" description="Disordered" evidence="5">
    <location>
        <begin position="172"/>
        <end position="197"/>
    </location>
</feature>
<dbReference type="NCBIfam" id="TIGR02937">
    <property type="entry name" value="sigma70-ECF"/>
    <property type="match status" value="1"/>
</dbReference>
<keyword evidence="2" id="KW-0805">Transcription regulation</keyword>
<proteinExistence type="inferred from homology"/>
<comment type="similarity">
    <text evidence="1">Belongs to the sigma-70 factor family. ECF subfamily.</text>
</comment>
<sequence>MVAAEIITRAKWGDRDALAEIFREHHPAVLRYLNGVAIAQAEDVASQVWVDVASSLRRFEGNNDDLRRWLFTIARRRMIDVFRSRSRRLEQSVAEMPVRVGAPGADASTDQVDWAEDVLRRLPPTQAEVVMLRVILGFTVDEVAALIDKSPGAVRVLAHRGLQQVSRLLTADGRAPRDENSTSGVTQEWPAAMERMR</sequence>
<feature type="domain" description="RNA polymerase sigma-70 region 2" evidence="6">
    <location>
        <begin position="21"/>
        <end position="88"/>
    </location>
</feature>
<protein>
    <submittedName>
        <fullName evidence="9">Unannotated protein</fullName>
    </submittedName>
</protein>
<dbReference type="InterPro" id="IPR007627">
    <property type="entry name" value="RNA_pol_sigma70_r2"/>
</dbReference>
<dbReference type="EMBL" id="CAFABA010000018">
    <property type="protein sequence ID" value="CAB4820293.1"/>
    <property type="molecule type" value="Genomic_DNA"/>
</dbReference>
<dbReference type="Pfam" id="PF08281">
    <property type="entry name" value="Sigma70_r4_2"/>
    <property type="match status" value="1"/>
</dbReference>
<dbReference type="InterPro" id="IPR013249">
    <property type="entry name" value="RNA_pol_sigma70_r4_t2"/>
</dbReference>
<dbReference type="GO" id="GO:0003677">
    <property type="term" value="F:DNA binding"/>
    <property type="evidence" value="ECO:0007669"/>
    <property type="project" value="InterPro"/>
</dbReference>
<evidence type="ECO:0000313" key="9">
    <source>
        <dbReference type="EMBL" id="CAB4925779.1"/>
    </source>
</evidence>
<dbReference type="CDD" id="cd06171">
    <property type="entry name" value="Sigma70_r4"/>
    <property type="match status" value="1"/>
</dbReference>
<dbReference type="InterPro" id="IPR036388">
    <property type="entry name" value="WH-like_DNA-bd_sf"/>
</dbReference>
<evidence type="ECO:0000259" key="7">
    <source>
        <dbReference type="Pfam" id="PF08281"/>
    </source>
</evidence>
<gene>
    <name evidence="8" type="ORF">UFOPK3139_00656</name>
    <name evidence="9" type="ORF">UFOPK3543_02353</name>
</gene>
<keyword evidence="4" id="KW-0804">Transcription</keyword>
<feature type="domain" description="RNA polymerase sigma factor 70 region 4 type 2" evidence="7">
    <location>
        <begin position="116"/>
        <end position="164"/>
    </location>
</feature>
<keyword evidence="3" id="KW-0731">Sigma factor</keyword>
<evidence type="ECO:0000256" key="5">
    <source>
        <dbReference type="SAM" id="MobiDB-lite"/>
    </source>
</evidence>
<dbReference type="PANTHER" id="PTHR43133">
    <property type="entry name" value="RNA POLYMERASE ECF-TYPE SIGMA FACTO"/>
    <property type="match status" value="1"/>
</dbReference>
<dbReference type="SUPFAM" id="SSF88946">
    <property type="entry name" value="Sigma2 domain of RNA polymerase sigma factors"/>
    <property type="match status" value="1"/>
</dbReference>